<accession>F4N9S2</accession>
<dbReference type="RefSeq" id="YP_004539092.1">
    <property type="nucleotide sequence ID" value="NC_015585.1"/>
</dbReference>
<keyword evidence="2" id="KW-1185">Reference proteome</keyword>
<organism evidence="1 2">
    <name type="scientific">Pantoea phage LIMEzero</name>
    <dbReference type="NCBI Taxonomy" id="943335"/>
    <lineage>
        <taxon>Viruses</taxon>
        <taxon>Duplodnaviria</taxon>
        <taxon>Heunggongvirae</taxon>
        <taxon>Uroviricota</taxon>
        <taxon>Caudoviricetes</taxon>
        <taxon>Autographivirales</taxon>
        <taxon>Autoscriptoviridae</taxon>
        <taxon>Stentvirinae</taxon>
        <taxon>Waewaevirus</taxon>
        <taxon>Waewaevirus limezero</taxon>
    </lineage>
</organism>
<dbReference type="KEGG" id="vg:10894599"/>
<dbReference type="GeneID" id="10894599"/>
<sequence length="107" mass="12080">MSELKVGQVWQTATPYKERVEVTELTETAVSYRYTAGECRGPFTRERASFAETFPILVGTAPPAKGWDYAEADRLRKAAAAACEAYNEYIQRKPDTYYPPIYCPADL</sequence>
<proteinExistence type="predicted"/>
<reference evidence="2" key="1">
    <citation type="journal article" date="2011" name="Appl. Environ. Microbiol.">
        <title>Bacteriophages LIMElight and LIMEzero of Pantoea agglomerans, belonging to the "phiKMV-like viruses".</title>
        <authorList>
            <person name="Adriaenssens E.M."/>
            <person name="Ceyssens P.J."/>
            <person name="Dunon V."/>
            <person name="Ackermann H.W."/>
            <person name="Van Vaerenbergh J."/>
            <person name="Maes M."/>
            <person name="De Proft M."/>
            <person name="Lavigne R."/>
        </authorList>
    </citation>
    <scope>NUCLEOTIDE SEQUENCE [LARGE SCALE GENOMIC DNA]</scope>
</reference>
<dbReference type="Proteomes" id="UP000008465">
    <property type="component" value="Segment"/>
</dbReference>
<evidence type="ECO:0000313" key="1">
    <source>
        <dbReference type="EMBL" id="CBY88550.1"/>
    </source>
</evidence>
<name>F4N9S2_9CAUD</name>
<protein>
    <submittedName>
        <fullName evidence="1">Uncharacterized protein</fullName>
    </submittedName>
</protein>
<evidence type="ECO:0000313" key="2">
    <source>
        <dbReference type="Proteomes" id="UP000008465"/>
    </source>
</evidence>
<dbReference type="EMBL" id="FR751545">
    <property type="protein sequence ID" value="CBY88550.1"/>
    <property type="molecule type" value="Genomic_DNA"/>
</dbReference>